<gene>
    <name evidence="2" type="ORF">PHLCEN_2v8989</name>
</gene>
<evidence type="ECO:0000313" key="3">
    <source>
        <dbReference type="Proteomes" id="UP000186601"/>
    </source>
</evidence>
<protein>
    <submittedName>
        <fullName evidence="2">Uncharacterized protein</fullName>
    </submittedName>
</protein>
<dbReference type="Proteomes" id="UP000186601">
    <property type="component" value="Unassembled WGS sequence"/>
</dbReference>
<dbReference type="AlphaFoldDB" id="A0A2R6NSD2"/>
<reference evidence="2 3" key="1">
    <citation type="submission" date="2018-02" db="EMBL/GenBank/DDBJ databases">
        <title>Genome sequence of the basidiomycete white-rot fungus Phlebia centrifuga.</title>
        <authorList>
            <person name="Granchi Z."/>
            <person name="Peng M."/>
            <person name="de Vries R.P."/>
            <person name="Hilden K."/>
            <person name="Makela M.R."/>
            <person name="Grigoriev I."/>
            <person name="Riley R."/>
        </authorList>
    </citation>
    <scope>NUCLEOTIDE SEQUENCE [LARGE SCALE GENOMIC DNA]</scope>
    <source>
        <strain evidence="2 3">FBCC195</strain>
    </source>
</reference>
<proteinExistence type="predicted"/>
<accession>A0A2R6NSD2</accession>
<organism evidence="2 3">
    <name type="scientific">Hermanssonia centrifuga</name>
    <dbReference type="NCBI Taxonomy" id="98765"/>
    <lineage>
        <taxon>Eukaryota</taxon>
        <taxon>Fungi</taxon>
        <taxon>Dikarya</taxon>
        <taxon>Basidiomycota</taxon>
        <taxon>Agaricomycotina</taxon>
        <taxon>Agaricomycetes</taxon>
        <taxon>Polyporales</taxon>
        <taxon>Meruliaceae</taxon>
        <taxon>Hermanssonia</taxon>
    </lineage>
</organism>
<name>A0A2R6NSD2_9APHY</name>
<comment type="caution">
    <text evidence="2">The sequence shown here is derived from an EMBL/GenBank/DDBJ whole genome shotgun (WGS) entry which is preliminary data.</text>
</comment>
<feature type="compositionally biased region" description="Basic residues" evidence="1">
    <location>
        <begin position="117"/>
        <end position="133"/>
    </location>
</feature>
<feature type="region of interest" description="Disordered" evidence="1">
    <location>
        <begin position="115"/>
        <end position="150"/>
    </location>
</feature>
<evidence type="ECO:0000313" key="2">
    <source>
        <dbReference type="EMBL" id="PSR75698.1"/>
    </source>
</evidence>
<dbReference type="OrthoDB" id="3168922at2759"/>
<sequence length="186" mass="19895">MGTTSALRQAMSNSHASLTSVSRTAPVAQAKHRLMGTASSMALPLNDQPDIDIQIFDIFDAPSRLGESSKLLARAAGVRTVANHPARTMATSAVDRPSSTCYIKPLPSPILYDGPARPKHLAHGSHRARRAHSHAISGSLSQNDDSPFTLPSPIVFDGPSRLRPYGRDTSSEQLVSCIIFGIRITS</sequence>
<keyword evidence="3" id="KW-1185">Reference proteome</keyword>
<feature type="region of interest" description="Disordered" evidence="1">
    <location>
        <begin position="1"/>
        <end position="24"/>
    </location>
</feature>
<dbReference type="EMBL" id="MLYV02000881">
    <property type="protein sequence ID" value="PSR75698.1"/>
    <property type="molecule type" value="Genomic_DNA"/>
</dbReference>
<feature type="compositionally biased region" description="Polar residues" evidence="1">
    <location>
        <begin position="1"/>
        <end position="23"/>
    </location>
</feature>
<evidence type="ECO:0000256" key="1">
    <source>
        <dbReference type="SAM" id="MobiDB-lite"/>
    </source>
</evidence>